<feature type="region of interest" description="Disordered" evidence="1">
    <location>
        <begin position="34"/>
        <end position="66"/>
    </location>
</feature>
<gene>
    <name evidence="2" type="ORF">CCHR01_14402</name>
</gene>
<evidence type="ECO:0000313" key="3">
    <source>
        <dbReference type="Proteomes" id="UP001243330"/>
    </source>
</evidence>
<evidence type="ECO:0000313" key="2">
    <source>
        <dbReference type="EMBL" id="KAK1842961.1"/>
    </source>
</evidence>
<accession>A0AAD9A7K4</accession>
<comment type="caution">
    <text evidence="2">The sequence shown here is derived from an EMBL/GenBank/DDBJ whole genome shotgun (WGS) entry which is preliminary data.</text>
</comment>
<reference evidence="2" key="1">
    <citation type="submission" date="2023-01" db="EMBL/GenBank/DDBJ databases">
        <title>Colletotrichum chrysophilum M932 genome sequence.</title>
        <authorList>
            <person name="Baroncelli R."/>
        </authorList>
    </citation>
    <scope>NUCLEOTIDE SEQUENCE</scope>
    <source>
        <strain evidence="2">M932</strain>
    </source>
</reference>
<keyword evidence="3" id="KW-1185">Reference proteome</keyword>
<dbReference type="EMBL" id="JAQOWY010000384">
    <property type="protein sequence ID" value="KAK1842961.1"/>
    <property type="molecule type" value="Genomic_DNA"/>
</dbReference>
<evidence type="ECO:0000256" key="1">
    <source>
        <dbReference type="SAM" id="MobiDB-lite"/>
    </source>
</evidence>
<proteinExistence type="predicted"/>
<protein>
    <submittedName>
        <fullName evidence="2">Uncharacterized protein</fullName>
    </submittedName>
</protein>
<dbReference type="Proteomes" id="UP001243330">
    <property type="component" value="Unassembled WGS sequence"/>
</dbReference>
<sequence length="171" mass="18114">MMITGAGQALWLRPGLLTGIDEIGRPHLSAALNPEGMGTGTSSVQRPNQRGGISRGEKGMPGDAGPVNKDSWSTVIAAGPWSLDKSRQGWFGLRGQRRTARPAIQPSSPRVMSLWCGECLVGKHVKVVEQGQEQGAQTGGKCMGVSCIVVVVVFSFRTDDGQNEVDDRGKG</sequence>
<dbReference type="AlphaFoldDB" id="A0AAD9A7K4"/>
<organism evidence="2 3">
    <name type="scientific">Colletotrichum chrysophilum</name>
    <dbReference type="NCBI Taxonomy" id="1836956"/>
    <lineage>
        <taxon>Eukaryota</taxon>
        <taxon>Fungi</taxon>
        <taxon>Dikarya</taxon>
        <taxon>Ascomycota</taxon>
        <taxon>Pezizomycotina</taxon>
        <taxon>Sordariomycetes</taxon>
        <taxon>Hypocreomycetidae</taxon>
        <taxon>Glomerellales</taxon>
        <taxon>Glomerellaceae</taxon>
        <taxon>Colletotrichum</taxon>
        <taxon>Colletotrichum gloeosporioides species complex</taxon>
    </lineage>
</organism>
<name>A0AAD9A7K4_9PEZI</name>